<name>A0A6J5V9T1_PRUAR</name>
<keyword evidence="1" id="KW-0472">Membrane</keyword>
<dbReference type="Proteomes" id="UP000507222">
    <property type="component" value="Unassembled WGS sequence"/>
</dbReference>
<keyword evidence="1" id="KW-0812">Transmembrane</keyword>
<organism evidence="2 3">
    <name type="scientific">Prunus armeniaca</name>
    <name type="common">Apricot</name>
    <name type="synonym">Armeniaca vulgaris</name>
    <dbReference type="NCBI Taxonomy" id="36596"/>
    <lineage>
        <taxon>Eukaryota</taxon>
        <taxon>Viridiplantae</taxon>
        <taxon>Streptophyta</taxon>
        <taxon>Embryophyta</taxon>
        <taxon>Tracheophyta</taxon>
        <taxon>Spermatophyta</taxon>
        <taxon>Magnoliopsida</taxon>
        <taxon>eudicotyledons</taxon>
        <taxon>Gunneridae</taxon>
        <taxon>Pentapetalae</taxon>
        <taxon>rosids</taxon>
        <taxon>fabids</taxon>
        <taxon>Rosales</taxon>
        <taxon>Rosaceae</taxon>
        <taxon>Amygdaloideae</taxon>
        <taxon>Amygdaleae</taxon>
        <taxon>Prunus</taxon>
    </lineage>
</organism>
<dbReference type="EMBL" id="CAEKDK010000006">
    <property type="protein sequence ID" value="CAB4284942.1"/>
    <property type="molecule type" value="Genomic_DNA"/>
</dbReference>
<reference evidence="2 3" key="1">
    <citation type="submission" date="2020-05" db="EMBL/GenBank/DDBJ databases">
        <authorList>
            <person name="Campoy J."/>
            <person name="Schneeberger K."/>
            <person name="Spophaly S."/>
        </authorList>
    </citation>
    <scope>NUCLEOTIDE SEQUENCE [LARGE SCALE GENOMIC DNA]</scope>
    <source>
        <strain evidence="2">PruArmRojPasFocal</strain>
    </source>
</reference>
<evidence type="ECO:0000313" key="2">
    <source>
        <dbReference type="EMBL" id="CAB4284942.1"/>
    </source>
</evidence>
<evidence type="ECO:0000313" key="3">
    <source>
        <dbReference type="Proteomes" id="UP000507222"/>
    </source>
</evidence>
<feature type="transmembrane region" description="Helical" evidence="1">
    <location>
        <begin position="133"/>
        <end position="152"/>
    </location>
</feature>
<proteinExistence type="predicted"/>
<sequence length="173" mass="19629">MQAEKQQAWKISVQAKAKNFHFKLKATQIAPSTWKLHRLSISLKLRKLFLGVNAESTGHQKTKKNSEFTSLLVPGQQQKQTLKSKFLIFVKKFRFRSSKKRDKPQRFSYEELISAGNLVNGGLAFLPQSITRVLVILLLLMVAAAFASPAVLDFNNYLKYCGKIRGAWSKLST</sequence>
<protein>
    <submittedName>
        <fullName evidence="2">Uncharacterized protein</fullName>
    </submittedName>
</protein>
<accession>A0A6J5V9T1</accession>
<dbReference type="AlphaFoldDB" id="A0A6J5V9T1"/>
<keyword evidence="1" id="KW-1133">Transmembrane helix</keyword>
<gene>
    <name evidence="2" type="ORF">CURHAP_LOCUS40606</name>
</gene>
<evidence type="ECO:0000256" key="1">
    <source>
        <dbReference type="SAM" id="Phobius"/>
    </source>
</evidence>